<sequence>ETMRLDTGLVIEVWNKGMLWDKLLGLHWLPLTKVQHSNKEGKGKWLQLDSELVILNGEIVGTRLPTEHRILIDARFELPYDLPESEAAELQDKLSVINSMMNHDLLAVQDTQRPPSYAQSGMSEDSDYTSDINYPVQHLHNTSAHQYRSHPDHPYRLRDDSRETIRYDDSFDQSFDQRSPDLQSPDQRSFDQYGDEDYDREEQSYHQREHSYNRDYSYEQDQNYYQNEGPYHHGRSESDSDILFYNSRPNSRPQSFIQDSPVLSHHSSLGMSRQSTQDYSPVNSHVSSSNISRQSTKESSFDTFEKSDSDAHRMSSPARSRWLEAFNRVCAELSEEPSLSDGLAPPYPHSHFCFYLPLKFWCVYRVSFGLRWNVSVAVVLVIGFLCALIEINHNGSYEIM</sequence>
<feature type="transmembrane region" description="Helical" evidence="2">
    <location>
        <begin position="372"/>
        <end position="391"/>
    </location>
</feature>
<dbReference type="GO" id="GO:0016081">
    <property type="term" value="P:synaptic vesicle docking"/>
    <property type="evidence" value="ECO:0007669"/>
    <property type="project" value="TreeGrafter"/>
</dbReference>
<keyword evidence="2" id="KW-0472">Membrane</keyword>
<dbReference type="AlphaFoldDB" id="A0AAD8BTD7"/>
<dbReference type="InterPro" id="IPR027080">
    <property type="entry name" value="Unc-13"/>
</dbReference>
<evidence type="ECO:0000256" key="2">
    <source>
        <dbReference type="SAM" id="Phobius"/>
    </source>
</evidence>
<dbReference type="GO" id="GO:0031594">
    <property type="term" value="C:neuromuscular junction"/>
    <property type="evidence" value="ECO:0007669"/>
    <property type="project" value="TreeGrafter"/>
</dbReference>
<reference evidence="3" key="2">
    <citation type="submission" date="2023-04" db="EMBL/GenBank/DDBJ databases">
        <authorList>
            <person name="Bu L."/>
            <person name="Lu L."/>
            <person name="Laidemitt M.R."/>
            <person name="Zhang S.M."/>
            <person name="Mutuku M."/>
            <person name="Mkoji G."/>
            <person name="Steinauer M."/>
            <person name="Loker E.S."/>
        </authorList>
    </citation>
    <scope>NUCLEOTIDE SEQUENCE</scope>
    <source>
        <strain evidence="3">KasaAsao</strain>
        <tissue evidence="3">Whole Snail</tissue>
    </source>
</reference>
<keyword evidence="2" id="KW-0812">Transmembrane</keyword>
<dbReference type="PANTHER" id="PTHR10480:SF12">
    <property type="entry name" value="UNC-13, ISOFORM E"/>
    <property type="match status" value="1"/>
</dbReference>
<dbReference type="GO" id="GO:0035249">
    <property type="term" value="P:synaptic transmission, glutamatergic"/>
    <property type="evidence" value="ECO:0007669"/>
    <property type="project" value="TreeGrafter"/>
</dbReference>
<feature type="non-terminal residue" evidence="3">
    <location>
        <position position="400"/>
    </location>
</feature>
<feature type="compositionally biased region" description="Polar residues" evidence="1">
    <location>
        <begin position="113"/>
        <end position="123"/>
    </location>
</feature>
<evidence type="ECO:0000313" key="3">
    <source>
        <dbReference type="EMBL" id="KAK0060286.1"/>
    </source>
</evidence>
<dbReference type="PANTHER" id="PTHR10480">
    <property type="entry name" value="PROTEIN UNC-13 HOMOLOG"/>
    <property type="match status" value="1"/>
</dbReference>
<comment type="caution">
    <text evidence="3">The sequence shown here is derived from an EMBL/GenBank/DDBJ whole genome shotgun (WGS) entry which is preliminary data.</text>
</comment>
<feature type="compositionally biased region" description="Basic and acidic residues" evidence="1">
    <location>
        <begin position="295"/>
        <end position="312"/>
    </location>
</feature>
<gene>
    <name evidence="3" type="ORF">Bpfe_010473</name>
</gene>
<organism evidence="3 4">
    <name type="scientific">Biomphalaria pfeifferi</name>
    <name type="common">Bloodfluke planorb</name>
    <name type="synonym">Freshwater snail</name>
    <dbReference type="NCBI Taxonomy" id="112525"/>
    <lineage>
        <taxon>Eukaryota</taxon>
        <taxon>Metazoa</taxon>
        <taxon>Spiralia</taxon>
        <taxon>Lophotrochozoa</taxon>
        <taxon>Mollusca</taxon>
        <taxon>Gastropoda</taxon>
        <taxon>Heterobranchia</taxon>
        <taxon>Euthyneura</taxon>
        <taxon>Panpulmonata</taxon>
        <taxon>Hygrophila</taxon>
        <taxon>Lymnaeoidea</taxon>
        <taxon>Planorbidae</taxon>
        <taxon>Biomphalaria</taxon>
    </lineage>
</organism>
<accession>A0AAD8BTD7</accession>
<dbReference type="GO" id="GO:0016082">
    <property type="term" value="P:synaptic vesicle priming"/>
    <property type="evidence" value="ECO:0007669"/>
    <property type="project" value="TreeGrafter"/>
</dbReference>
<dbReference type="EMBL" id="JASAOG010000037">
    <property type="protein sequence ID" value="KAK0060286.1"/>
    <property type="molecule type" value="Genomic_DNA"/>
</dbReference>
<dbReference type="GO" id="GO:0061789">
    <property type="term" value="P:dense core granule priming"/>
    <property type="evidence" value="ECO:0007669"/>
    <property type="project" value="TreeGrafter"/>
</dbReference>
<dbReference type="GO" id="GO:0043195">
    <property type="term" value="C:terminal bouton"/>
    <property type="evidence" value="ECO:0007669"/>
    <property type="project" value="TreeGrafter"/>
</dbReference>
<name>A0AAD8BTD7_BIOPF</name>
<dbReference type="GO" id="GO:0030672">
    <property type="term" value="C:synaptic vesicle membrane"/>
    <property type="evidence" value="ECO:0007669"/>
    <property type="project" value="TreeGrafter"/>
</dbReference>
<reference evidence="3" key="1">
    <citation type="journal article" date="2023" name="PLoS Negl. Trop. Dis.">
        <title>A genome sequence for Biomphalaria pfeifferi, the major vector snail for the human-infecting parasite Schistosoma mansoni.</title>
        <authorList>
            <person name="Bu L."/>
            <person name="Lu L."/>
            <person name="Laidemitt M.R."/>
            <person name="Zhang S.M."/>
            <person name="Mutuku M."/>
            <person name="Mkoji G."/>
            <person name="Steinauer M."/>
            <person name="Loker E.S."/>
        </authorList>
    </citation>
    <scope>NUCLEOTIDE SEQUENCE</scope>
    <source>
        <strain evidence="3">KasaAsao</strain>
    </source>
</reference>
<feature type="compositionally biased region" description="Polar residues" evidence="1">
    <location>
        <begin position="247"/>
        <end position="258"/>
    </location>
</feature>
<dbReference type="GO" id="GO:0017075">
    <property type="term" value="F:syntaxin-1 binding"/>
    <property type="evidence" value="ECO:0007669"/>
    <property type="project" value="TreeGrafter"/>
</dbReference>
<dbReference type="Proteomes" id="UP001233172">
    <property type="component" value="Unassembled WGS sequence"/>
</dbReference>
<protein>
    <submittedName>
        <fullName evidence="3">Protein unc-13 A</fullName>
    </submittedName>
</protein>
<dbReference type="GO" id="GO:0042734">
    <property type="term" value="C:presynaptic membrane"/>
    <property type="evidence" value="ECO:0007669"/>
    <property type="project" value="TreeGrafter"/>
</dbReference>
<feature type="compositionally biased region" description="Polar residues" evidence="1">
    <location>
        <begin position="265"/>
        <end position="294"/>
    </location>
</feature>
<proteinExistence type="predicted"/>
<feature type="compositionally biased region" description="Basic and acidic residues" evidence="1">
    <location>
        <begin position="201"/>
        <end position="217"/>
    </location>
</feature>
<dbReference type="GO" id="GO:0099525">
    <property type="term" value="P:presynaptic dense core vesicle exocytosis"/>
    <property type="evidence" value="ECO:0007669"/>
    <property type="project" value="TreeGrafter"/>
</dbReference>
<dbReference type="GO" id="GO:0098831">
    <property type="term" value="C:presynaptic active zone cytoplasmic component"/>
    <property type="evidence" value="ECO:0007669"/>
    <property type="project" value="TreeGrafter"/>
</dbReference>
<keyword evidence="2" id="KW-1133">Transmembrane helix</keyword>
<dbReference type="InterPro" id="IPR035892">
    <property type="entry name" value="C2_domain_sf"/>
</dbReference>
<feature type="region of interest" description="Disordered" evidence="1">
    <location>
        <begin position="113"/>
        <end position="132"/>
    </location>
</feature>
<keyword evidence="4" id="KW-1185">Reference proteome</keyword>
<dbReference type="SUPFAM" id="SSF49562">
    <property type="entry name" value="C2 domain (Calcium/lipid-binding domain, CaLB)"/>
    <property type="match status" value="1"/>
</dbReference>
<evidence type="ECO:0000313" key="4">
    <source>
        <dbReference type="Proteomes" id="UP001233172"/>
    </source>
</evidence>
<dbReference type="Gene3D" id="2.60.40.150">
    <property type="entry name" value="C2 domain"/>
    <property type="match status" value="1"/>
</dbReference>
<dbReference type="GO" id="GO:0005516">
    <property type="term" value="F:calmodulin binding"/>
    <property type="evidence" value="ECO:0007669"/>
    <property type="project" value="TreeGrafter"/>
</dbReference>
<feature type="region of interest" description="Disordered" evidence="1">
    <location>
        <begin position="171"/>
        <end position="312"/>
    </location>
</feature>
<evidence type="ECO:0000256" key="1">
    <source>
        <dbReference type="SAM" id="MobiDB-lite"/>
    </source>
</evidence>
<dbReference type="GO" id="GO:0019992">
    <property type="term" value="F:diacylglycerol binding"/>
    <property type="evidence" value="ECO:0007669"/>
    <property type="project" value="InterPro"/>
</dbReference>